<feature type="compositionally biased region" description="Basic and acidic residues" evidence="1">
    <location>
        <begin position="14"/>
        <end position="47"/>
    </location>
</feature>
<proteinExistence type="predicted"/>
<sequence>MPLLSENQDDEENLDHLSESEKEEITEPKDNVEIRTETEKEERHKNSATLVHEKKEELLTRNLILVEVDITKKLAKEVTIRDREEKILKQPIEYEWKAHFPEKCQKNVRGLNKSGKLREINSRLLKLHPEIVILLETRVKFAKDNKVRDKVMLGGRFMSNYCNHANGRIWVELDDNKVDIKHIRSTNQMIHCGVYDLNGNFKTWMTTIYARNQQDQSRLLWKDIENVHRHQQGTWFLIWDFNKMVKSQKKIGRNLVTDSEHVDLNNMMEKIGLFEKDSIRDYYSWSNKHTEGTIYSRINRVLGNVDWLQANLETTLKILPPSVSYHALLCLSGLDKVEYKKTHFNFINSVVNMEGFHDVVTTSWCNHVEWRPMYVLWYKLKRLQHILKVLSNHISNMHVKISKAITDLMKAQVDLITDMMNVLKIQEVKRCTDNILK</sequence>
<accession>A0A9D5ANB7</accession>
<dbReference type="Gramene" id="Psat05G0793900-T1">
    <property type="protein sequence ID" value="KAI5413556.1"/>
    <property type="gene ID" value="KIW84_057939"/>
</dbReference>
<dbReference type="AlphaFoldDB" id="A0A9D5ANB7"/>
<name>A0A9D5ANB7_PEA</name>
<dbReference type="Gene3D" id="3.60.10.10">
    <property type="entry name" value="Endonuclease/exonuclease/phosphatase"/>
    <property type="match status" value="1"/>
</dbReference>
<evidence type="ECO:0000313" key="3">
    <source>
        <dbReference type="Proteomes" id="UP001058974"/>
    </source>
</evidence>
<organism evidence="2 3">
    <name type="scientific">Pisum sativum</name>
    <name type="common">Garden pea</name>
    <name type="synonym">Lathyrus oleraceus</name>
    <dbReference type="NCBI Taxonomy" id="3888"/>
    <lineage>
        <taxon>Eukaryota</taxon>
        <taxon>Viridiplantae</taxon>
        <taxon>Streptophyta</taxon>
        <taxon>Embryophyta</taxon>
        <taxon>Tracheophyta</taxon>
        <taxon>Spermatophyta</taxon>
        <taxon>Magnoliopsida</taxon>
        <taxon>eudicotyledons</taxon>
        <taxon>Gunneridae</taxon>
        <taxon>Pentapetalae</taxon>
        <taxon>rosids</taxon>
        <taxon>fabids</taxon>
        <taxon>Fabales</taxon>
        <taxon>Fabaceae</taxon>
        <taxon>Papilionoideae</taxon>
        <taxon>50 kb inversion clade</taxon>
        <taxon>NPAAA clade</taxon>
        <taxon>Hologalegina</taxon>
        <taxon>IRL clade</taxon>
        <taxon>Fabeae</taxon>
        <taxon>Lathyrus</taxon>
    </lineage>
</organism>
<feature type="region of interest" description="Disordered" evidence="1">
    <location>
        <begin position="1"/>
        <end position="47"/>
    </location>
</feature>
<dbReference type="PANTHER" id="PTHR33710">
    <property type="entry name" value="BNAC02G09200D PROTEIN"/>
    <property type="match status" value="1"/>
</dbReference>
<protein>
    <submittedName>
        <fullName evidence="2">Uncharacterized protein</fullName>
    </submittedName>
</protein>
<dbReference type="SUPFAM" id="SSF56219">
    <property type="entry name" value="DNase I-like"/>
    <property type="match status" value="1"/>
</dbReference>
<evidence type="ECO:0000256" key="1">
    <source>
        <dbReference type="SAM" id="MobiDB-lite"/>
    </source>
</evidence>
<keyword evidence="3" id="KW-1185">Reference proteome</keyword>
<comment type="caution">
    <text evidence="2">The sequence shown here is derived from an EMBL/GenBank/DDBJ whole genome shotgun (WGS) entry which is preliminary data.</text>
</comment>
<reference evidence="2 3" key="1">
    <citation type="journal article" date="2022" name="Nat. Genet.">
        <title>Improved pea reference genome and pan-genome highlight genomic features and evolutionary characteristics.</title>
        <authorList>
            <person name="Yang T."/>
            <person name="Liu R."/>
            <person name="Luo Y."/>
            <person name="Hu S."/>
            <person name="Wang D."/>
            <person name="Wang C."/>
            <person name="Pandey M.K."/>
            <person name="Ge S."/>
            <person name="Xu Q."/>
            <person name="Li N."/>
            <person name="Li G."/>
            <person name="Huang Y."/>
            <person name="Saxena R.K."/>
            <person name="Ji Y."/>
            <person name="Li M."/>
            <person name="Yan X."/>
            <person name="He Y."/>
            <person name="Liu Y."/>
            <person name="Wang X."/>
            <person name="Xiang C."/>
            <person name="Varshney R.K."/>
            <person name="Ding H."/>
            <person name="Gao S."/>
            <person name="Zong X."/>
        </authorList>
    </citation>
    <scope>NUCLEOTIDE SEQUENCE [LARGE SCALE GENOMIC DNA]</scope>
    <source>
        <strain evidence="2 3">cv. Zhongwan 6</strain>
    </source>
</reference>
<gene>
    <name evidence="2" type="ORF">KIW84_057939</name>
</gene>
<dbReference type="EMBL" id="JAMSHJ010000005">
    <property type="protein sequence ID" value="KAI5413556.1"/>
    <property type="molecule type" value="Genomic_DNA"/>
</dbReference>
<dbReference type="Proteomes" id="UP001058974">
    <property type="component" value="Chromosome 5"/>
</dbReference>
<evidence type="ECO:0000313" key="2">
    <source>
        <dbReference type="EMBL" id="KAI5413556.1"/>
    </source>
</evidence>
<dbReference type="PANTHER" id="PTHR33710:SF80">
    <property type="entry name" value="ENDONUCLEASE_EXONUCLEASE_PHOSPHATASE"/>
    <property type="match status" value="1"/>
</dbReference>
<dbReference type="InterPro" id="IPR036691">
    <property type="entry name" value="Endo/exonu/phosph_ase_sf"/>
</dbReference>